<dbReference type="AlphaFoldDB" id="F5IWW8"/>
<gene>
    <name evidence="9" type="ORF">HMPREF9455_01585</name>
</gene>
<keyword evidence="3 7" id="KW-1134">Transmembrane beta strand</keyword>
<organism evidence="9 10">
    <name type="scientific">Dysgonomonas gadei ATCC BAA-286</name>
    <dbReference type="NCBI Taxonomy" id="742766"/>
    <lineage>
        <taxon>Bacteria</taxon>
        <taxon>Pseudomonadati</taxon>
        <taxon>Bacteroidota</taxon>
        <taxon>Bacteroidia</taxon>
        <taxon>Bacteroidales</taxon>
        <taxon>Dysgonomonadaceae</taxon>
        <taxon>Dysgonomonas</taxon>
    </lineage>
</organism>
<dbReference type="InterPro" id="IPR018247">
    <property type="entry name" value="EF_Hand_1_Ca_BS"/>
</dbReference>
<evidence type="ECO:0000256" key="4">
    <source>
        <dbReference type="ARBA" id="ARBA00022692"/>
    </source>
</evidence>
<keyword evidence="5 7" id="KW-0472">Membrane</keyword>
<dbReference type="InterPro" id="IPR023997">
    <property type="entry name" value="TonB-dep_OMP_SusC/RagA_CS"/>
</dbReference>
<evidence type="ECO:0000313" key="10">
    <source>
        <dbReference type="Proteomes" id="UP000004913"/>
    </source>
</evidence>
<dbReference type="OrthoDB" id="9768177at2"/>
<dbReference type="SUPFAM" id="SSF56935">
    <property type="entry name" value="Porins"/>
    <property type="match status" value="1"/>
</dbReference>
<keyword evidence="4 7" id="KW-0812">Transmembrane</keyword>
<dbReference type="InterPro" id="IPR037066">
    <property type="entry name" value="Plug_dom_sf"/>
</dbReference>
<evidence type="ECO:0000256" key="7">
    <source>
        <dbReference type="PROSITE-ProRule" id="PRU01360"/>
    </source>
</evidence>
<dbReference type="Proteomes" id="UP000004913">
    <property type="component" value="Unassembled WGS sequence"/>
</dbReference>
<protein>
    <recommendedName>
        <fullName evidence="8">TonB-dependent receptor plug domain-containing protein</fullName>
    </recommendedName>
</protein>
<evidence type="ECO:0000256" key="1">
    <source>
        <dbReference type="ARBA" id="ARBA00004571"/>
    </source>
</evidence>
<evidence type="ECO:0000256" key="3">
    <source>
        <dbReference type="ARBA" id="ARBA00022452"/>
    </source>
</evidence>
<feature type="domain" description="TonB-dependent receptor plug" evidence="8">
    <location>
        <begin position="132"/>
        <end position="238"/>
    </location>
</feature>
<dbReference type="Gene3D" id="2.40.170.20">
    <property type="entry name" value="TonB-dependent receptor, beta-barrel domain"/>
    <property type="match status" value="1"/>
</dbReference>
<dbReference type="InterPro" id="IPR012910">
    <property type="entry name" value="Plug_dom"/>
</dbReference>
<evidence type="ECO:0000256" key="5">
    <source>
        <dbReference type="ARBA" id="ARBA00023136"/>
    </source>
</evidence>
<dbReference type="Pfam" id="PF07715">
    <property type="entry name" value="Plug"/>
    <property type="match status" value="1"/>
</dbReference>
<dbReference type="InterPro" id="IPR036942">
    <property type="entry name" value="Beta-barrel_TonB_sf"/>
</dbReference>
<keyword evidence="6 7" id="KW-0998">Cell outer membrane</keyword>
<dbReference type="NCBIfam" id="TIGR04057">
    <property type="entry name" value="SusC_RagA_signa"/>
    <property type="match status" value="1"/>
</dbReference>
<name>F5IWW8_9BACT</name>
<keyword evidence="2 7" id="KW-0813">Transport</keyword>
<dbReference type="PROSITE" id="PS52016">
    <property type="entry name" value="TONB_DEPENDENT_REC_3"/>
    <property type="match status" value="1"/>
</dbReference>
<comment type="subcellular location">
    <subcellularLocation>
        <location evidence="1 7">Cell outer membrane</location>
        <topology evidence="1 7">Multi-pass membrane protein</topology>
    </subcellularLocation>
</comment>
<dbReference type="RefSeq" id="WP_006799100.1">
    <property type="nucleotide sequence ID" value="NZ_GL891981.1"/>
</dbReference>
<dbReference type="eggNOG" id="COG1629">
    <property type="taxonomic scope" value="Bacteria"/>
</dbReference>
<dbReference type="FunFam" id="2.170.130.10:FF:000003">
    <property type="entry name" value="SusC/RagA family TonB-linked outer membrane protein"/>
    <property type="match status" value="1"/>
</dbReference>
<evidence type="ECO:0000313" key="9">
    <source>
        <dbReference type="EMBL" id="EGK02315.1"/>
    </source>
</evidence>
<dbReference type="GO" id="GO:0009279">
    <property type="term" value="C:cell outer membrane"/>
    <property type="evidence" value="ECO:0007669"/>
    <property type="project" value="UniProtKB-SubCell"/>
</dbReference>
<dbReference type="STRING" id="742766.HMPREF9455_01585"/>
<comment type="similarity">
    <text evidence="7">Belongs to the TonB-dependent receptor family.</text>
</comment>
<dbReference type="EMBL" id="ADLV01000018">
    <property type="protein sequence ID" value="EGK02315.1"/>
    <property type="molecule type" value="Genomic_DNA"/>
</dbReference>
<sequence>MTKKKLFRKKQKNRHCLLYVFLLLICGIIFPIQAEAQSQPIKVKSTVVDANGEPLIGVAIVEKSNKSNGTISDFDGTFTLLASSPSSILVITYIGFKSQEYPANKMPERIIMAEDLQSLEEVVVIGYGTQKKETVVGAVASVSGKELLKAPVANVSNALAGRLPGVTFIQRGGEPGYDQATIKIRGMGTMNDSSPLIIVDGVERSSMEGIDMNEIESVNVLKDAAMTAVYGIRGANGVIILTTKVGTESKPTVSLSINTSVQTPTVMPKFLNSYDYAVLKNEAYLNDNPGGKSIFSETDLQKFKDGSDPILYPNTETYKNLVKDISLMHQINANVRGGTKLVRYFVSLGYLNQDGQYDVSDLKSLNLGFDPNPNYQRYNLRSNFDIQMTKDLSASIKLGNQIGKEHFPGTSAYNVFFNLLKNPPMVSPGVVDGKLVTGYINDPLSAVVGRGFSSASILGGSGYAENLTNTFNMNVSMKYDLGNLITKGLSVRAMYAYDHYYKKYETRSKAVDTYSILKDPDTGENRFIQTANEGAFGYSGGTDVNRAEYFESALEYDQTFNKVHRVGGLFLYNQRKVYNPSLIYSVPAGMQGIVGRATYSYANRYLGEVSMGYNGSENFPENKRYGFFPAVSLGWILSEESFFPKNDYVNYIKFRGSYGETGNDKLGSNRFLYLLGAYEYGTGSYMFGTTGLDKQKYTSAWEGKLGNSEVTWERAVKYNYGIDLYLFKNKLSVNADYFTENRDDILIDRQTVPAFTGITSLPAANIGRVKNHGYEIDLKWRDKVNNIEYWFGGNFSYSRNKILHKEEAMKKYPWLMQTGFPIGQQYAYRSDGLYNYKEDVYNRPFYSFYGNKVQQGDIKYIDINGDGIIDSNDVVPVGYSEYPEVSFGINMGLTWKNFDLSILLQGADNLMVFQTGEIGYAFFNDWAMTLEEHKNRWTQERFDNGEMITMPRLSNMGNSSPNSEGSDFWLHNARYLRLKNIEIGYTFPKAMLKKLYLKSLRVYANGNNLYTWTPLKNYDPETANGRGFIYPQMAVFNLGLNLTF</sequence>
<accession>F5IWW8</accession>
<dbReference type="HOGENOM" id="CLU_004317_1_0_10"/>
<evidence type="ECO:0000259" key="8">
    <source>
        <dbReference type="Pfam" id="PF07715"/>
    </source>
</evidence>
<dbReference type="InterPro" id="IPR008969">
    <property type="entry name" value="CarboxyPept-like_regulatory"/>
</dbReference>
<comment type="caution">
    <text evidence="9">The sequence shown here is derived from an EMBL/GenBank/DDBJ whole genome shotgun (WGS) entry which is preliminary data.</text>
</comment>
<dbReference type="InterPro" id="IPR023996">
    <property type="entry name" value="TonB-dep_OMP_SusC/RagA"/>
</dbReference>
<dbReference type="Pfam" id="PF13715">
    <property type="entry name" value="CarbopepD_reg_2"/>
    <property type="match status" value="1"/>
</dbReference>
<dbReference type="Gene3D" id="2.170.130.10">
    <property type="entry name" value="TonB-dependent receptor, plug domain"/>
    <property type="match status" value="1"/>
</dbReference>
<evidence type="ECO:0000256" key="2">
    <source>
        <dbReference type="ARBA" id="ARBA00022448"/>
    </source>
</evidence>
<evidence type="ECO:0000256" key="6">
    <source>
        <dbReference type="ARBA" id="ARBA00023237"/>
    </source>
</evidence>
<dbReference type="NCBIfam" id="TIGR04056">
    <property type="entry name" value="OMP_RagA_SusC"/>
    <property type="match status" value="1"/>
</dbReference>
<dbReference type="SUPFAM" id="SSF49464">
    <property type="entry name" value="Carboxypeptidase regulatory domain-like"/>
    <property type="match status" value="1"/>
</dbReference>
<dbReference type="InterPro" id="IPR039426">
    <property type="entry name" value="TonB-dep_rcpt-like"/>
</dbReference>
<reference evidence="9 10" key="1">
    <citation type="submission" date="2011-04" db="EMBL/GenBank/DDBJ databases">
        <title>The Genome Sequence of Dysgonomonas gadei ATCC BAA-286.</title>
        <authorList>
            <consortium name="The Broad Institute Genome Sequencing Platform"/>
            <person name="Earl A."/>
            <person name="Ward D."/>
            <person name="Feldgarden M."/>
            <person name="Gevers D."/>
            <person name="Pudlo N."/>
            <person name="Martens E."/>
            <person name="Allen-Vercoe E."/>
            <person name="Young S.K."/>
            <person name="Zeng Q."/>
            <person name="Gargeya S."/>
            <person name="Fitzgerald M."/>
            <person name="Haas B."/>
            <person name="Abouelleil A."/>
            <person name="Alvarado L."/>
            <person name="Arachchi H.M."/>
            <person name="Berlin A."/>
            <person name="Brown A."/>
            <person name="Chapman S.B."/>
            <person name="Chen Z."/>
            <person name="Dunbar C."/>
            <person name="Freedman E."/>
            <person name="Gearin G."/>
            <person name="Gellesch M."/>
            <person name="Goldberg J."/>
            <person name="Griggs A."/>
            <person name="Gujja S."/>
            <person name="Heiman D."/>
            <person name="Howarth C."/>
            <person name="Larson L."/>
            <person name="Lui A."/>
            <person name="MacDonald P.J.P."/>
            <person name="Mehta T."/>
            <person name="Montmayeur A."/>
            <person name="Murphy C."/>
            <person name="Neiman D."/>
            <person name="Pearson M."/>
            <person name="Priest M."/>
            <person name="Roberts A."/>
            <person name="Saif S."/>
            <person name="Shea T."/>
            <person name="Shenoy N."/>
            <person name="Sisk P."/>
            <person name="Stolte C."/>
            <person name="Sykes S."/>
            <person name="Yandava C."/>
            <person name="Wortman J."/>
            <person name="Nusbaum C."/>
            <person name="Birren B."/>
        </authorList>
    </citation>
    <scope>NUCLEOTIDE SEQUENCE [LARGE SCALE GENOMIC DNA]</scope>
    <source>
        <strain evidence="9 10">ATCC BAA-286</strain>
    </source>
</reference>
<keyword evidence="10" id="KW-1185">Reference proteome</keyword>
<dbReference type="PROSITE" id="PS00018">
    <property type="entry name" value="EF_HAND_1"/>
    <property type="match status" value="1"/>
</dbReference>
<proteinExistence type="inferred from homology"/>